<dbReference type="RefSeq" id="XP_014145694.1">
    <property type="nucleotide sequence ID" value="XM_014290219.1"/>
</dbReference>
<accession>A0A0L0F503</accession>
<dbReference type="Proteomes" id="UP000054560">
    <property type="component" value="Unassembled WGS sequence"/>
</dbReference>
<dbReference type="SUPFAM" id="SSF53474">
    <property type="entry name" value="alpha/beta-Hydrolases"/>
    <property type="match status" value="1"/>
</dbReference>
<gene>
    <name evidence="1" type="ORF">SARC_15665</name>
</gene>
<dbReference type="Gene3D" id="3.40.50.1820">
    <property type="entry name" value="alpha/beta hydrolase"/>
    <property type="match status" value="1"/>
</dbReference>
<name>A0A0L0F503_9EUKA</name>
<dbReference type="AlphaFoldDB" id="A0A0L0F503"/>
<organism evidence="1 2">
    <name type="scientific">Sphaeroforma arctica JP610</name>
    <dbReference type="NCBI Taxonomy" id="667725"/>
    <lineage>
        <taxon>Eukaryota</taxon>
        <taxon>Ichthyosporea</taxon>
        <taxon>Ichthyophonida</taxon>
        <taxon>Sphaeroforma</taxon>
    </lineage>
</organism>
<reference evidence="1 2" key="1">
    <citation type="submission" date="2011-02" db="EMBL/GenBank/DDBJ databases">
        <title>The Genome Sequence of Sphaeroforma arctica JP610.</title>
        <authorList>
            <consortium name="The Broad Institute Genome Sequencing Platform"/>
            <person name="Russ C."/>
            <person name="Cuomo C."/>
            <person name="Young S.K."/>
            <person name="Zeng Q."/>
            <person name="Gargeya S."/>
            <person name="Alvarado L."/>
            <person name="Berlin A."/>
            <person name="Chapman S.B."/>
            <person name="Chen Z."/>
            <person name="Freedman E."/>
            <person name="Gellesch M."/>
            <person name="Goldberg J."/>
            <person name="Griggs A."/>
            <person name="Gujja S."/>
            <person name="Heilman E."/>
            <person name="Heiman D."/>
            <person name="Howarth C."/>
            <person name="Mehta T."/>
            <person name="Neiman D."/>
            <person name="Pearson M."/>
            <person name="Roberts A."/>
            <person name="Saif S."/>
            <person name="Shea T."/>
            <person name="Shenoy N."/>
            <person name="Sisk P."/>
            <person name="Stolte C."/>
            <person name="Sykes S."/>
            <person name="White J."/>
            <person name="Yandava C."/>
            <person name="Burger G."/>
            <person name="Gray M.W."/>
            <person name="Holland P.W.H."/>
            <person name="King N."/>
            <person name="Lang F.B.F."/>
            <person name="Roger A.J."/>
            <person name="Ruiz-Trillo I."/>
            <person name="Haas B."/>
            <person name="Nusbaum C."/>
            <person name="Birren B."/>
        </authorList>
    </citation>
    <scope>NUCLEOTIDE SEQUENCE [LARGE SCALE GENOMIC DNA]</scope>
    <source>
        <strain evidence="1 2">JP610</strain>
    </source>
</reference>
<evidence type="ECO:0000313" key="1">
    <source>
        <dbReference type="EMBL" id="KNC71792.1"/>
    </source>
</evidence>
<keyword evidence="2" id="KW-1185">Reference proteome</keyword>
<feature type="non-terminal residue" evidence="1">
    <location>
        <position position="1"/>
    </location>
</feature>
<dbReference type="EMBL" id="KQ248117">
    <property type="protein sequence ID" value="KNC71792.1"/>
    <property type="molecule type" value="Genomic_DNA"/>
</dbReference>
<dbReference type="GeneID" id="25916169"/>
<proteinExistence type="predicted"/>
<evidence type="ECO:0008006" key="3">
    <source>
        <dbReference type="Google" id="ProtNLM"/>
    </source>
</evidence>
<dbReference type="InterPro" id="IPR029058">
    <property type="entry name" value="AB_hydrolase_fold"/>
</dbReference>
<evidence type="ECO:0000313" key="2">
    <source>
        <dbReference type="Proteomes" id="UP000054560"/>
    </source>
</evidence>
<sequence>ISWPRAYDNSASNNYEHLHTATAPCLFMHGELDDICPVSQSRIGYNILHIQKIPTGIVISL</sequence>
<protein>
    <recommendedName>
        <fullName evidence="3">Peptidase S9 prolyl oligopeptidase catalytic domain-containing protein</fullName>
    </recommendedName>
</protein>